<dbReference type="InterPro" id="IPR010923">
    <property type="entry name" value="T(6)A37_SUA5"/>
</dbReference>
<feature type="domain" description="YrdC-like" evidence="14">
    <location>
        <begin position="15"/>
        <end position="204"/>
    </location>
</feature>
<keyword evidence="10 13" id="KW-0067">ATP-binding</keyword>
<evidence type="ECO:0000256" key="9">
    <source>
        <dbReference type="ARBA" id="ARBA00022741"/>
    </source>
</evidence>
<dbReference type="SUPFAM" id="SSF55821">
    <property type="entry name" value="YrdC/RibB"/>
    <property type="match status" value="1"/>
</dbReference>
<evidence type="ECO:0000256" key="4">
    <source>
        <dbReference type="ARBA" id="ARBA00015492"/>
    </source>
</evidence>
<comment type="function">
    <text evidence="13">Required for the formation of a threonylcarbamoyl group on adenosine at position 37 (t(6)A37) in tRNAs that read codons beginning with adenine.</text>
</comment>
<evidence type="ECO:0000256" key="5">
    <source>
        <dbReference type="ARBA" id="ARBA00022490"/>
    </source>
</evidence>
<evidence type="ECO:0000256" key="3">
    <source>
        <dbReference type="ARBA" id="ARBA00012584"/>
    </source>
</evidence>
<dbReference type="RefSeq" id="WP_248267427.1">
    <property type="nucleotide sequence ID" value="NZ_CP096034.1"/>
</dbReference>
<protein>
    <recommendedName>
        <fullName evidence="4 13">Threonylcarbamoyl-AMP synthase</fullName>
        <shortName evidence="13">TC-AMP synthase</shortName>
        <ecNumber evidence="3 13">2.7.7.87</ecNumber>
    </recommendedName>
    <alternativeName>
        <fullName evidence="11 13">L-threonylcarbamoyladenylate synthase</fullName>
    </alternativeName>
</protein>
<dbReference type="PANTHER" id="PTHR17490">
    <property type="entry name" value="SUA5"/>
    <property type="match status" value="1"/>
</dbReference>
<evidence type="ECO:0000256" key="2">
    <source>
        <dbReference type="ARBA" id="ARBA00007663"/>
    </source>
</evidence>
<dbReference type="PIRSF" id="PIRSF004930">
    <property type="entry name" value="Tln_factor_SUA5"/>
    <property type="match status" value="1"/>
</dbReference>
<dbReference type="GO" id="GO:0061710">
    <property type="term" value="F:L-threonylcarbamoyladenylate synthase"/>
    <property type="evidence" value="ECO:0007669"/>
    <property type="project" value="UniProtKB-EC"/>
</dbReference>
<evidence type="ECO:0000259" key="14">
    <source>
        <dbReference type="PROSITE" id="PS51163"/>
    </source>
</evidence>
<dbReference type="EMBL" id="CP096034">
    <property type="protein sequence ID" value="UPM54243.1"/>
    <property type="molecule type" value="Genomic_DNA"/>
</dbReference>
<keyword evidence="6 13" id="KW-0808">Transferase</keyword>
<dbReference type="Proteomes" id="UP000830639">
    <property type="component" value="Chromosome"/>
</dbReference>
<keyword evidence="16" id="KW-1185">Reference proteome</keyword>
<dbReference type="PROSITE" id="PS51163">
    <property type="entry name" value="YRDC"/>
    <property type="match status" value="1"/>
</dbReference>
<evidence type="ECO:0000256" key="12">
    <source>
        <dbReference type="ARBA" id="ARBA00048366"/>
    </source>
</evidence>
<evidence type="ECO:0000256" key="7">
    <source>
        <dbReference type="ARBA" id="ARBA00022694"/>
    </source>
</evidence>
<evidence type="ECO:0000256" key="10">
    <source>
        <dbReference type="ARBA" id="ARBA00022840"/>
    </source>
</evidence>
<comment type="subcellular location">
    <subcellularLocation>
        <location evidence="1 13">Cytoplasm</location>
    </subcellularLocation>
</comment>
<dbReference type="InterPro" id="IPR006070">
    <property type="entry name" value="Sua5-like_dom"/>
</dbReference>
<evidence type="ECO:0000256" key="13">
    <source>
        <dbReference type="PIRNR" id="PIRNR004930"/>
    </source>
</evidence>
<proteinExistence type="inferred from homology"/>
<comment type="similarity">
    <text evidence="2 13">Belongs to the SUA5 family.</text>
</comment>
<evidence type="ECO:0000256" key="1">
    <source>
        <dbReference type="ARBA" id="ARBA00004496"/>
    </source>
</evidence>
<evidence type="ECO:0000313" key="15">
    <source>
        <dbReference type="EMBL" id="UPM54243.1"/>
    </source>
</evidence>
<dbReference type="InterPro" id="IPR017945">
    <property type="entry name" value="DHBP_synth_RibB-like_a/b_dom"/>
</dbReference>
<keyword evidence="8 13" id="KW-0548">Nucleotidyltransferase</keyword>
<dbReference type="Gene3D" id="3.90.870.10">
    <property type="entry name" value="DHBP synthase"/>
    <property type="match status" value="1"/>
</dbReference>
<dbReference type="Gene3D" id="3.40.50.11030">
    <property type="entry name" value="Threonylcarbamoyl-AMP synthase, C-terminal domain"/>
    <property type="match status" value="1"/>
</dbReference>
<evidence type="ECO:0000313" key="16">
    <source>
        <dbReference type="Proteomes" id="UP000830639"/>
    </source>
</evidence>
<dbReference type="NCBIfam" id="TIGR00057">
    <property type="entry name" value="L-threonylcarbamoyladenylate synthase"/>
    <property type="match status" value="1"/>
</dbReference>
<gene>
    <name evidence="15" type="ORF">MY490_21290</name>
</gene>
<accession>A0ABY4JMX8</accession>
<dbReference type="Pfam" id="PF01300">
    <property type="entry name" value="Sua5_yciO_yrdC"/>
    <property type="match status" value="1"/>
</dbReference>
<dbReference type="InterPro" id="IPR050156">
    <property type="entry name" value="TC-AMP_synthase_SUA5"/>
</dbReference>
<organism evidence="15 16">
    <name type="scientific">Gottfriedia acidiceleris</name>
    <dbReference type="NCBI Taxonomy" id="371036"/>
    <lineage>
        <taxon>Bacteria</taxon>
        <taxon>Bacillati</taxon>
        <taxon>Bacillota</taxon>
        <taxon>Bacilli</taxon>
        <taxon>Bacillales</taxon>
        <taxon>Bacillaceae</taxon>
        <taxon>Gottfriedia</taxon>
    </lineage>
</organism>
<dbReference type="EC" id="2.7.7.87" evidence="3 13"/>
<evidence type="ECO:0000256" key="11">
    <source>
        <dbReference type="ARBA" id="ARBA00029774"/>
    </source>
</evidence>
<evidence type="ECO:0000256" key="8">
    <source>
        <dbReference type="ARBA" id="ARBA00022695"/>
    </source>
</evidence>
<keyword evidence="7 13" id="KW-0819">tRNA processing</keyword>
<comment type="catalytic activity">
    <reaction evidence="12 13">
        <text>L-threonine + hydrogencarbonate + ATP = L-threonylcarbamoyladenylate + diphosphate + H2O</text>
        <dbReference type="Rhea" id="RHEA:36407"/>
        <dbReference type="ChEBI" id="CHEBI:15377"/>
        <dbReference type="ChEBI" id="CHEBI:17544"/>
        <dbReference type="ChEBI" id="CHEBI:30616"/>
        <dbReference type="ChEBI" id="CHEBI:33019"/>
        <dbReference type="ChEBI" id="CHEBI:57926"/>
        <dbReference type="ChEBI" id="CHEBI:73682"/>
        <dbReference type="EC" id="2.7.7.87"/>
    </reaction>
</comment>
<keyword evidence="5 13" id="KW-0963">Cytoplasm</keyword>
<evidence type="ECO:0000256" key="6">
    <source>
        <dbReference type="ARBA" id="ARBA00022679"/>
    </source>
</evidence>
<dbReference type="InterPro" id="IPR005145">
    <property type="entry name" value="Sua5_C"/>
</dbReference>
<dbReference type="InterPro" id="IPR038385">
    <property type="entry name" value="Sua5/YwlC_C"/>
</dbReference>
<dbReference type="Pfam" id="PF03481">
    <property type="entry name" value="Sua5_C"/>
    <property type="match status" value="1"/>
</dbReference>
<keyword evidence="9 13" id="KW-0547">Nucleotide-binding</keyword>
<sequence length="348" mass="37983">METKIWYVDNPVNKEEVYPQIVDAAKNLQLGQVVAFPTETVYGLGANALSDEAVQRIFQAKGRPSDNPLIVHIANKEQLDNLVEEIPLDAKKLMDAFWPGPLTLILKSKKHVSKYVTAGLSTVGIRMPDHPVALALIEACNLPIAAPSANTSGKPSPTSAKHVFEDLNGRIVGIVDGGSTGVGVESTVIDCSQDIFTILRPGSITPEMIKEIIPTVEVDPATMKENEAPKSPGMKYKHYAPDAQMHLVNGSIEFMHKLIHNSKTEGKRVGILTTEENSSKYDAADVVLTCGKRSDLSTVAAALYDCIRQFNEEHVDIIYCETFPYEGIGIAIMNRLWKACGHSVITEC</sequence>
<dbReference type="PANTHER" id="PTHR17490:SF16">
    <property type="entry name" value="THREONYLCARBAMOYL-AMP SYNTHASE"/>
    <property type="match status" value="1"/>
</dbReference>
<name>A0ABY4JMX8_9BACI</name>
<reference evidence="15 16" key="1">
    <citation type="submission" date="2022-04" db="EMBL/GenBank/DDBJ databases">
        <title>Mechanism of arsenic methylation and mitigation arsenic toxicity by Bacillus sp. LH14 from an Arsenic-Contaminated Paddy Soil.</title>
        <authorList>
            <person name="Wang D."/>
        </authorList>
    </citation>
    <scope>NUCLEOTIDE SEQUENCE [LARGE SCALE GENOMIC DNA]</scope>
    <source>
        <strain evidence="15 16">LH14</strain>
    </source>
</reference>